<dbReference type="PANTHER" id="PTHR43150:SF2">
    <property type="entry name" value="HYPERKINETIC, ISOFORM M"/>
    <property type="match status" value="1"/>
</dbReference>
<dbReference type="InterPro" id="IPR023210">
    <property type="entry name" value="NADP_OxRdtase_dom"/>
</dbReference>
<reference evidence="6" key="2">
    <citation type="submission" date="2015-01" db="EMBL/GenBank/DDBJ databases">
        <title>Evolutionary Origins and Diversification of the Mycorrhizal Mutualists.</title>
        <authorList>
            <consortium name="DOE Joint Genome Institute"/>
            <consortium name="Mycorrhizal Genomics Consortium"/>
            <person name="Kohler A."/>
            <person name="Kuo A."/>
            <person name="Nagy L.G."/>
            <person name="Floudas D."/>
            <person name="Copeland A."/>
            <person name="Barry K.W."/>
            <person name="Cichocki N."/>
            <person name="Veneault-Fourrey C."/>
            <person name="LaButti K."/>
            <person name="Lindquist E.A."/>
            <person name="Lipzen A."/>
            <person name="Lundell T."/>
            <person name="Morin E."/>
            <person name="Murat C."/>
            <person name="Riley R."/>
            <person name="Ohm R."/>
            <person name="Sun H."/>
            <person name="Tunlid A."/>
            <person name="Henrissat B."/>
            <person name="Grigoriev I.V."/>
            <person name="Hibbett D.S."/>
            <person name="Martin F."/>
        </authorList>
    </citation>
    <scope>NUCLEOTIDE SEQUENCE [LARGE SCALE GENOMIC DNA]</scope>
    <source>
        <strain evidence="6">441</strain>
    </source>
</reference>
<accession>A0A0D0A4P2</accession>
<dbReference type="InterPro" id="IPR036812">
    <property type="entry name" value="NAD(P)_OxRdtase_dom_sf"/>
</dbReference>
<dbReference type="HOGENOM" id="CLU_1343741_0_0_1"/>
<reference evidence="5 6" key="1">
    <citation type="submission" date="2014-04" db="EMBL/GenBank/DDBJ databases">
        <authorList>
            <consortium name="DOE Joint Genome Institute"/>
            <person name="Kuo A."/>
            <person name="Kohler A."/>
            <person name="Costa M.D."/>
            <person name="Nagy L.G."/>
            <person name="Floudas D."/>
            <person name="Copeland A."/>
            <person name="Barry K.W."/>
            <person name="Cichocki N."/>
            <person name="Veneault-Fourrey C."/>
            <person name="LaButti K."/>
            <person name="Lindquist E.A."/>
            <person name="Lipzen A."/>
            <person name="Lundell T."/>
            <person name="Morin E."/>
            <person name="Murat C."/>
            <person name="Sun H."/>
            <person name="Tunlid A."/>
            <person name="Henrissat B."/>
            <person name="Grigoriev I.V."/>
            <person name="Hibbett D.S."/>
            <person name="Martin F."/>
            <person name="Nordberg H.P."/>
            <person name="Cantor M.N."/>
            <person name="Hua S.X."/>
        </authorList>
    </citation>
    <scope>NUCLEOTIDE SEQUENCE [LARGE SCALE GENOMIC DNA]</scope>
    <source>
        <strain evidence="5 6">441</strain>
    </source>
</reference>
<evidence type="ECO:0000313" key="5">
    <source>
        <dbReference type="EMBL" id="KIK29372.1"/>
    </source>
</evidence>
<gene>
    <name evidence="5" type="ORF">PISMIDRAFT_650394</name>
</gene>
<dbReference type="Pfam" id="PF00248">
    <property type="entry name" value="Aldo_ket_red"/>
    <property type="match status" value="1"/>
</dbReference>
<dbReference type="GO" id="GO:0016491">
    <property type="term" value="F:oxidoreductase activity"/>
    <property type="evidence" value="ECO:0007669"/>
    <property type="project" value="UniProtKB-KW"/>
</dbReference>
<evidence type="ECO:0000256" key="2">
    <source>
        <dbReference type="ARBA" id="ARBA00022857"/>
    </source>
</evidence>
<dbReference type="OrthoDB" id="1720422at2759"/>
<comment type="similarity">
    <text evidence="1">Belongs to the shaker potassium channel beta subunit family.</text>
</comment>
<dbReference type="Gene3D" id="3.20.20.100">
    <property type="entry name" value="NADP-dependent oxidoreductase domain"/>
    <property type="match status" value="1"/>
</dbReference>
<feature type="domain" description="NADP-dependent oxidoreductase" evidence="4">
    <location>
        <begin position="22"/>
        <end position="156"/>
    </location>
</feature>
<dbReference type="InterPro" id="IPR005399">
    <property type="entry name" value="K_chnl_volt-dep_bsu_KCNAB-rel"/>
</dbReference>
<evidence type="ECO:0000259" key="4">
    <source>
        <dbReference type="Pfam" id="PF00248"/>
    </source>
</evidence>
<proteinExistence type="inferred from homology"/>
<keyword evidence="6" id="KW-1185">Reference proteome</keyword>
<dbReference type="SUPFAM" id="SSF51430">
    <property type="entry name" value="NAD(P)-linked oxidoreductase"/>
    <property type="match status" value="1"/>
</dbReference>
<dbReference type="STRING" id="765257.A0A0D0A4P2"/>
<dbReference type="EMBL" id="KN833689">
    <property type="protein sequence ID" value="KIK29372.1"/>
    <property type="molecule type" value="Genomic_DNA"/>
</dbReference>
<evidence type="ECO:0000256" key="1">
    <source>
        <dbReference type="ARBA" id="ARBA00006515"/>
    </source>
</evidence>
<name>A0A0D0A4P2_9AGAM</name>
<keyword evidence="3" id="KW-0560">Oxidoreductase</keyword>
<dbReference type="PANTHER" id="PTHR43150">
    <property type="entry name" value="HYPERKINETIC, ISOFORM M"/>
    <property type="match status" value="1"/>
</dbReference>
<sequence>MLIKWYEISYIVSEVLSAFFFFPDEEYAPLYKKYSISTMVWSALASGLLTGKYNNGIPEESRLAAHSDVFKETIKSLDGEEGLEKIRKIQELTKLAETELGCSVAHLALAWIARNPNTSTVILGASKPEQVVENLKALDVIPKLTPEILDKIEEILKNKPSPIVCLFYEVRLAKPTNHILLLSPPSGVRPWTSLAISRQELFWI</sequence>
<organism evidence="5 6">
    <name type="scientific">Pisolithus microcarpus 441</name>
    <dbReference type="NCBI Taxonomy" id="765257"/>
    <lineage>
        <taxon>Eukaryota</taxon>
        <taxon>Fungi</taxon>
        <taxon>Dikarya</taxon>
        <taxon>Basidiomycota</taxon>
        <taxon>Agaricomycotina</taxon>
        <taxon>Agaricomycetes</taxon>
        <taxon>Agaricomycetidae</taxon>
        <taxon>Boletales</taxon>
        <taxon>Sclerodermatineae</taxon>
        <taxon>Pisolithaceae</taxon>
        <taxon>Pisolithus</taxon>
    </lineage>
</organism>
<dbReference type="AlphaFoldDB" id="A0A0D0A4P2"/>
<keyword evidence="2" id="KW-0521">NADP</keyword>
<protein>
    <recommendedName>
        <fullName evidence="4">NADP-dependent oxidoreductase domain-containing protein</fullName>
    </recommendedName>
</protein>
<dbReference type="Proteomes" id="UP000054018">
    <property type="component" value="Unassembled WGS sequence"/>
</dbReference>
<evidence type="ECO:0000313" key="6">
    <source>
        <dbReference type="Proteomes" id="UP000054018"/>
    </source>
</evidence>
<evidence type="ECO:0000256" key="3">
    <source>
        <dbReference type="ARBA" id="ARBA00023002"/>
    </source>
</evidence>